<sequence length="195" mass="21543">MDSPDSSFSVIIQHMGKKESVALPANITLGDFQRTVEDMTHVPVATQKVVHKGRDLARNDSDVTLQDCRVKNKDIVMILGLPVDPVNDETLAAIAALETQSEAVITRLDDIQKDLDGARKGFLPARMAAEVRPKLEKRLLTVSEELMRLLERLDSISVGQSSESTRRKRKAVVTAINAQMDRADKLKEKLAEIGS</sequence>
<feature type="domain" description="BAG" evidence="4">
    <location>
        <begin position="104"/>
        <end position="187"/>
    </location>
</feature>
<dbReference type="PROSITE" id="PS50053">
    <property type="entry name" value="UBIQUITIN_2"/>
    <property type="match status" value="1"/>
</dbReference>
<dbReference type="Proteomes" id="UP000440578">
    <property type="component" value="Unassembled WGS sequence"/>
</dbReference>
<dbReference type="InterPro" id="IPR039773">
    <property type="entry name" value="BAG_chaperone_regulator"/>
</dbReference>
<proteinExistence type="predicted"/>
<dbReference type="Gene3D" id="1.20.58.120">
    <property type="entry name" value="BAG domain"/>
    <property type="match status" value="1"/>
</dbReference>
<comment type="caution">
    <text evidence="5">The sequence shown here is derived from an EMBL/GenBank/DDBJ whole genome shotgun (WGS) entry which is preliminary data.</text>
</comment>
<reference evidence="5 6" key="1">
    <citation type="submission" date="2019-07" db="EMBL/GenBank/DDBJ databases">
        <title>Draft genome assembly of a fouling barnacle, Amphibalanus amphitrite (Darwin, 1854): The first reference genome for Thecostraca.</title>
        <authorList>
            <person name="Kim W."/>
        </authorList>
    </citation>
    <scope>NUCLEOTIDE SEQUENCE [LARGE SCALE GENOMIC DNA]</scope>
    <source>
        <strain evidence="5">SNU_AA5</strain>
        <tissue evidence="5">Soma without cirri and trophi</tissue>
    </source>
</reference>
<protein>
    <recommendedName>
        <fullName evidence="1">BAG family molecular chaperone regulator 1</fullName>
    </recommendedName>
</protein>
<dbReference type="SUPFAM" id="SSF63491">
    <property type="entry name" value="BAG domain"/>
    <property type="match status" value="1"/>
</dbReference>
<organism evidence="5 6">
    <name type="scientific">Amphibalanus amphitrite</name>
    <name type="common">Striped barnacle</name>
    <name type="synonym">Balanus amphitrite</name>
    <dbReference type="NCBI Taxonomy" id="1232801"/>
    <lineage>
        <taxon>Eukaryota</taxon>
        <taxon>Metazoa</taxon>
        <taxon>Ecdysozoa</taxon>
        <taxon>Arthropoda</taxon>
        <taxon>Crustacea</taxon>
        <taxon>Multicrustacea</taxon>
        <taxon>Cirripedia</taxon>
        <taxon>Thoracica</taxon>
        <taxon>Thoracicalcarea</taxon>
        <taxon>Balanomorpha</taxon>
        <taxon>Balanoidea</taxon>
        <taxon>Balanidae</taxon>
        <taxon>Amphibalaninae</taxon>
        <taxon>Amphibalanus</taxon>
    </lineage>
</organism>
<dbReference type="GO" id="GO:0005634">
    <property type="term" value="C:nucleus"/>
    <property type="evidence" value="ECO:0007669"/>
    <property type="project" value="TreeGrafter"/>
</dbReference>
<dbReference type="Pfam" id="PF02179">
    <property type="entry name" value="BAG"/>
    <property type="match status" value="1"/>
</dbReference>
<evidence type="ECO:0000259" key="4">
    <source>
        <dbReference type="PROSITE" id="PS51035"/>
    </source>
</evidence>
<feature type="domain" description="Ubiquitin-like" evidence="3">
    <location>
        <begin position="8"/>
        <end position="79"/>
    </location>
</feature>
<dbReference type="SUPFAM" id="SSF54236">
    <property type="entry name" value="Ubiquitin-like"/>
    <property type="match status" value="1"/>
</dbReference>
<evidence type="ECO:0000256" key="1">
    <source>
        <dbReference type="ARBA" id="ARBA00022374"/>
    </source>
</evidence>
<dbReference type="InterPro" id="IPR036533">
    <property type="entry name" value="BAG_dom_sf"/>
</dbReference>
<name>A0A6A4VHC2_AMPAM</name>
<dbReference type="InterPro" id="IPR000626">
    <property type="entry name" value="Ubiquitin-like_dom"/>
</dbReference>
<evidence type="ECO:0000259" key="3">
    <source>
        <dbReference type="PROSITE" id="PS50053"/>
    </source>
</evidence>
<accession>A0A6A4VHC2</accession>
<dbReference type="Gene3D" id="3.10.20.90">
    <property type="entry name" value="Phosphatidylinositol 3-kinase Catalytic Subunit, Chain A, domain 1"/>
    <property type="match status" value="1"/>
</dbReference>
<dbReference type="GO" id="GO:0005829">
    <property type="term" value="C:cytosol"/>
    <property type="evidence" value="ECO:0007669"/>
    <property type="project" value="TreeGrafter"/>
</dbReference>
<evidence type="ECO:0000256" key="2">
    <source>
        <dbReference type="ARBA" id="ARBA00023186"/>
    </source>
</evidence>
<dbReference type="OrthoDB" id="417450at2759"/>
<dbReference type="GO" id="GO:0016020">
    <property type="term" value="C:membrane"/>
    <property type="evidence" value="ECO:0007669"/>
    <property type="project" value="TreeGrafter"/>
</dbReference>
<dbReference type="GO" id="GO:0050821">
    <property type="term" value="P:protein stabilization"/>
    <property type="evidence" value="ECO:0007669"/>
    <property type="project" value="TreeGrafter"/>
</dbReference>
<dbReference type="GO" id="GO:0000774">
    <property type="term" value="F:adenyl-nucleotide exchange factor activity"/>
    <property type="evidence" value="ECO:0007669"/>
    <property type="project" value="TreeGrafter"/>
</dbReference>
<evidence type="ECO:0000313" key="6">
    <source>
        <dbReference type="Proteomes" id="UP000440578"/>
    </source>
</evidence>
<dbReference type="PROSITE" id="PS51035">
    <property type="entry name" value="BAG"/>
    <property type="match status" value="1"/>
</dbReference>
<keyword evidence="2" id="KW-0143">Chaperone</keyword>
<dbReference type="InterPro" id="IPR029071">
    <property type="entry name" value="Ubiquitin-like_domsf"/>
</dbReference>
<evidence type="ECO:0000313" key="5">
    <source>
        <dbReference type="EMBL" id="KAF0293836.1"/>
    </source>
</evidence>
<gene>
    <name evidence="5" type="primary">BAG1</name>
    <name evidence="5" type="ORF">FJT64_008440</name>
</gene>
<dbReference type="PANTHER" id="PTHR12329:SF16">
    <property type="entry name" value="BAG FAMILY MOLECULAR CHAPERONE REGULATOR 1"/>
    <property type="match status" value="1"/>
</dbReference>
<dbReference type="SMART" id="SM00264">
    <property type="entry name" value="BAG"/>
    <property type="match status" value="1"/>
</dbReference>
<dbReference type="GO" id="GO:0051087">
    <property type="term" value="F:protein-folding chaperone binding"/>
    <property type="evidence" value="ECO:0007669"/>
    <property type="project" value="InterPro"/>
</dbReference>
<dbReference type="PANTHER" id="PTHR12329">
    <property type="entry name" value="BCL2-ASSOCIATED ATHANOGENE"/>
    <property type="match status" value="1"/>
</dbReference>
<keyword evidence="6" id="KW-1185">Reference proteome</keyword>
<dbReference type="EMBL" id="VIIS01001718">
    <property type="protein sequence ID" value="KAF0293836.1"/>
    <property type="molecule type" value="Genomic_DNA"/>
</dbReference>
<dbReference type="InterPro" id="IPR003103">
    <property type="entry name" value="BAG_domain"/>
</dbReference>
<dbReference type="AlphaFoldDB" id="A0A6A4VHC2"/>